<evidence type="ECO:0000313" key="2">
    <source>
        <dbReference type="Proteomes" id="UP000595420"/>
    </source>
</evidence>
<evidence type="ECO:0000313" key="1">
    <source>
        <dbReference type="EMBL" id="QQD71913.1"/>
    </source>
</evidence>
<gene>
    <name evidence="1" type="ORF">H2515_10800</name>
</gene>
<reference evidence="1 2" key="1">
    <citation type="submission" date="2020-07" db="EMBL/GenBank/DDBJ databases">
        <title>Complete genome sequence analysis of Acidithiobacillus ferrivorans XJFY6S-08 reveals extreme environmental adaptation to alpine acid mine drainage.</title>
        <authorList>
            <person name="Yan L."/>
            <person name="Ni Y."/>
        </authorList>
    </citation>
    <scope>NUCLEOTIDE SEQUENCE [LARGE SCALE GENOMIC DNA]</scope>
    <source>
        <strain evidence="1 2">XJFY6S-08</strain>
    </source>
</reference>
<dbReference type="AlphaFoldDB" id="A0A7T5BH67"/>
<accession>A0A7T5BH67</accession>
<dbReference type="EMBL" id="CP059488">
    <property type="protein sequence ID" value="QQD71913.1"/>
    <property type="molecule type" value="Genomic_DNA"/>
</dbReference>
<organism evidence="1 2">
    <name type="scientific">Acidithiobacillus ferrivorans</name>
    <dbReference type="NCBI Taxonomy" id="160808"/>
    <lineage>
        <taxon>Bacteria</taxon>
        <taxon>Pseudomonadati</taxon>
        <taxon>Pseudomonadota</taxon>
        <taxon>Acidithiobacillia</taxon>
        <taxon>Acidithiobacillales</taxon>
        <taxon>Acidithiobacillaceae</taxon>
        <taxon>Acidithiobacillus</taxon>
    </lineage>
</organism>
<sequence length="130" mass="13843">MNYSGVHERFLGQMIEGMKKMEESKDVGKKIFGQSVQAMNVPENFFYANSVRVYSGAGDCMLEFGRSLPAASPGDTPAAVPVIGLVVPALVAVHLAKQLLMQAALLAPQMVEMKDIIASELGDINVGTAS</sequence>
<dbReference type="Proteomes" id="UP000595420">
    <property type="component" value="Chromosome"/>
</dbReference>
<name>A0A7T5BH67_9PROT</name>
<proteinExistence type="predicted"/>
<protein>
    <submittedName>
        <fullName evidence="1">Uncharacterized protein</fullName>
    </submittedName>
</protein>